<keyword evidence="2" id="KW-0175">Coiled coil</keyword>
<dbReference type="PANTHER" id="PTHR31088">
    <property type="entry name" value="MEMBRANE-ASSOCIATED PROTEIN VIPP1, CHLOROPLASTIC"/>
    <property type="match status" value="1"/>
</dbReference>
<dbReference type="Proteomes" id="UP001156694">
    <property type="component" value="Unassembled WGS sequence"/>
</dbReference>
<feature type="coiled-coil region" evidence="2">
    <location>
        <begin position="26"/>
        <end position="53"/>
    </location>
</feature>
<dbReference type="Pfam" id="PF04012">
    <property type="entry name" value="PspA_IM30"/>
    <property type="match status" value="1"/>
</dbReference>
<evidence type="ECO:0000313" key="4">
    <source>
        <dbReference type="Proteomes" id="UP001156694"/>
    </source>
</evidence>
<dbReference type="RefSeq" id="WP_284378880.1">
    <property type="nucleotide sequence ID" value="NZ_BSNN01000006.1"/>
</dbReference>
<protein>
    <recommendedName>
        <fullName evidence="5">Phage shock protein A (PspA) family protein</fullName>
    </recommendedName>
</protein>
<dbReference type="EMBL" id="BSNN01000006">
    <property type="protein sequence ID" value="GLQ35843.1"/>
    <property type="molecule type" value="Genomic_DNA"/>
</dbReference>
<comment type="similarity">
    <text evidence="1">Belongs to the PspA/Vipp/IM30 family.</text>
</comment>
<comment type="caution">
    <text evidence="3">The sequence shown here is derived from an EMBL/GenBank/DDBJ whole genome shotgun (WGS) entry which is preliminary data.</text>
</comment>
<evidence type="ECO:0008006" key="5">
    <source>
        <dbReference type="Google" id="ProtNLM"/>
    </source>
</evidence>
<dbReference type="PANTHER" id="PTHR31088:SF9">
    <property type="entry name" value="PHAGE SHOCK PROTEIN A"/>
    <property type="match status" value="1"/>
</dbReference>
<dbReference type="InterPro" id="IPR007157">
    <property type="entry name" value="PspA_VIPP1"/>
</dbReference>
<accession>A0ABQ5VWM0</accession>
<evidence type="ECO:0000256" key="1">
    <source>
        <dbReference type="ARBA" id="ARBA00043985"/>
    </source>
</evidence>
<sequence>MLEILKTLISGANAQAQGHLESKYSIELINQKIRESEAELNAAKSTLVTLIQRQRIEQKQCDTVKNRKQSLEVRAKDALMLGREDLAAEAAKGIADLENELSVRQETASRVSGRIERLRTSLDTMARRLVDLKQGEIAARAYRNEADAQRGLNKVLGGSNSFADAEVLIGKVLDETDPFEQAEILEKINSDLTTGGIESRLEAAGIGDSGKVTASEVLARLKSN</sequence>
<gene>
    <name evidence="3" type="ORF">GCM10007939_21270</name>
</gene>
<name>A0ABQ5VWM0_9RHOB</name>
<evidence type="ECO:0000313" key="3">
    <source>
        <dbReference type="EMBL" id="GLQ35843.1"/>
    </source>
</evidence>
<proteinExistence type="inferred from homology"/>
<keyword evidence="4" id="KW-1185">Reference proteome</keyword>
<organism evidence="3 4">
    <name type="scientific">Amylibacter marinus</name>
    <dbReference type="NCBI Taxonomy" id="1475483"/>
    <lineage>
        <taxon>Bacteria</taxon>
        <taxon>Pseudomonadati</taxon>
        <taxon>Pseudomonadota</taxon>
        <taxon>Alphaproteobacteria</taxon>
        <taxon>Rhodobacterales</taxon>
        <taxon>Paracoccaceae</taxon>
        <taxon>Amylibacter</taxon>
    </lineage>
</organism>
<evidence type="ECO:0000256" key="2">
    <source>
        <dbReference type="SAM" id="Coils"/>
    </source>
</evidence>
<reference evidence="4" key="1">
    <citation type="journal article" date="2019" name="Int. J. Syst. Evol. Microbiol.">
        <title>The Global Catalogue of Microorganisms (GCM) 10K type strain sequencing project: providing services to taxonomists for standard genome sequencing and annotation.</title>
        <authorList>
            <consortium name="The Broad Institute Genomics Platform"/>
            <consortium name="The Broad Institute Genome Sequencing Center for Infectious Disease"/>
            <person name="Wu L."/>
            <person name="Ma J."/>
        </authorList>
    </citation>
    <scope>NUCLEOTIDE SEQUENCE [LARGE SCALE GENOMIC DNA]</scope>
    <source>
        <strain evidence="4">NBRC 110140</strain>
    </source>
</reference>